<accession>A0A1Y5XSR2</accession>
<sequence length="136" mass="15025">MAKHELDGRVYGSRYHGTRTTTDLADLAERIITELPSAGAENIPVGTEFSIHVMVGVLLHVYVGGLSDEFTFSDRTSGRHSEQATELGNALTRIVESYGWTNPSDPTDRRFVCSVYLLAESDFRSSFWTPGVVRVA</sequence>
<keyword evidence="2" id="KW-1185">Reference proteome</keyword>
<dbReference type="RefSeq" id="WP_084429509.1">
    <property type="nucleotide sequence ID" value="NZ_FWXV01000004.1"/>
</dbReference>
<proteinExistence type="predicted"/>
<dbReference type="AlphaFoldDB" id="A0A1Y5XSR2"/>
<organism evidence="1 2">
    <name type="scientific">Kibdelosporangium aridum</name>
    <dbReference type="NCBI Taxonomy" id="2030"/>
    <lineage>
        <taxon>Bacteria</taxon>
        <taxon>Bacillati</taxon>
        <taxon>Actinomycetota</taxon>
        <taxon>Actinomycetes</taxon>
        <taxon>Pseudonocardiales</taxon>
        <taxon>Pseudonocardiaceae</taxon>
        <taxon>Kibdelosporangium</taxon>
    </lineage>
</organism>
<protein>
    <submittedName>
        <fullName evidence="1">Uncharacterized protein</fullName>
    </submittedName>
</protein>
<name>A0A1Y5XSR2_KIBAR</name>
<reference evidence="1 2" key="1">
    <citation type="submission" date="2017-04" db="EMBL/GenBank/DDBJ databases">
        <authorList>
            <person name="Afonso C.L."/>
            <person name="Miller P.J."/>
            <person name="Scott M.A."/>
            <person name="Spackman E."/>
            <person name="Goraichik I."/>
            <person name="Dimitrov K.M."/>
            <person name="Suarez D.L."/>
            <person name="Swayne D.E."/>
        </authorList>
    </citation>
    <scope>NUCLEOTIDE SEQUENCE [LARGE SCALE GENOMIC DNA]</scope>
    <source>
        <strain evidence="1 2">DSM 43828</strain>
    </source>
</reference>
<dbReference type="EMBL" id="FWXV01000004">
    <property type="protein sequence ID" value="SMD14550.1"/>
    <property type="molecule type" value="Genomic_DNA"/>
</dbReference>
<evidence type="ECO:0000313" key="1">
    <source>
        <dbReference type="EMBL" id="SMD14550.1"/>
    </source>
</evidence>
<dbReference type="Proteomes" id="UP000192674">
    <property type="component" value="Unassembled WGS sequence"/>
</dbReference>
<dbReference type="OrthoDB" id="4560484at2"/>
<evidence type="ECO:0000313" key="2">
    <source>
        <dbReference type="Proteomes" id="UP000192674"/>
    </source>
</evidence>
<gene>
    <name evidence="1" type="ORF">SAMN05661093_05066</name>
</gene>